<dbReference type="PROSITE" id="PS50217">
    <property type="entry name" value="BZIP"/>
    <property type="match status" value="1"/>
</dbReference>
<dbReference type="InterPro" id="IPR004827">
    <property type="entry name" value="bZIP"/>
</dbReference>
<dbReference type="PANTHER" id="PTHR40621">
    <property type="entry name" value="TRANSCRIPTION FACTOR KAPC-RELATED"/>
    <property type="match status" value="1"/>
</dbReference>
<dbReference type="SMART" id="SM00338">
    <property type="entry name" value="BRLZ"/>
    <property type="match status" value="1"/>
</dbReference>
<feature type="region of interest" description="Disordered" evidence="3">
    <location>
        <begin position="57"/>
        <end position="85"/>
    </location>
</feature>
<comment type="subcellular location">
    <subcellularLocation>
        <location evidence="1">Nucleus</location>
    </subcellularLocation>
</comment>
<evidence type="ECO:0000259" key="4">
    <source>
        <dbReference type="PROSITE" id="PS50217"/>
    </source>
</evidence>
<dbReference type="PROSITE" id="PS00036">
    <property type="entry name" value="BZIP_BASIC"/>
    <property type="match status" value="1"/>
</dbReference>
<dbReference type="GO" id="GO:0090575">
    <property type="term" value="C:RNA polymerase II transcription regulator complex"/>
    <property type="evidence" value="ECO:0007669"/>
    <property type="project" value="TreeGrafter"/>
</dbReference>
<evidence type="ECO:0000313" key="6">
    <source>
        <dbReference type="Proteomes" id="UP001358417"/>
    </source>
</evidence>
<keyword evidence="2" id="KW-0539">Nucleus</keyword>
<dbReference type="GO" id="GO:0001228">
    <property type="term" value="F:DNA-binding transcription activator activity, RNA polymerase II-specific"/>
    <property type="evidence" value="ECO:0007669"/>
    <property type="project" value="TreeGrafter"/>
</dbReference>
<comment type="caution">
    <text evidence="5">The sequence shown here is derived from an EMBL/GenBank/DDBJ whole genome shotgun (WGS) entry which is preliminary data.</text>
</comment>
<feature type="compositionally biased region" description="Polar residues" evidence="3">
    <location>
        <begin position="142"/>
        <end position="159"/>
    </location>
</feature>
<evidence type="ECO:0000256" key="1">
    <source>
        <dbReference type="ARBA" id="ARBA00004123"/>
    </source>
</evidence>
<dbReference type="GO" id="GO:0000976">
    <property type="term" value="F:transcription cis-regulatory region binding"/>
    <property type="evidence" value="ECO:0007669"/>
    <property type="project" value="InterPro"/>
</dbReference>
<dbReference type="CDD" id="cd14688">
    <property type="entry name" value="bZIP_YAP"/>
    <property type="match status" value="1"/>
</dbReference>
<dbReference type="AlphaFoldDB" id="A0AAV9NUZ6"/>
<reference evidence="5 6" key="1">
    <citation type="submission" date="2023-08" db="EMBL/GenBank/DDBJ databases">
        <title>Black Yeasts Isolated from many extreme environments.</title>
        <authorList>
            <person name="Coleine C."/>
            <person name="Stajich J.E."/>
            <person name="Selbmann L."/>
        </authorList>
    </citation>
    <scope>NUCLEOTIDE SEQUENCE [LARGE SCALE GENOMIC DNA]</scope>
    <source>
        <strain evidence="5 6">CCFEE 5792</strain>
    </source>
</reference>
<feature type="region of interest" description="Disordered" evidence="3">
    <location>
        <begin position="135"/>
        <end position="159"/>
    </location>
</feature>
<dbReference type="RefSeq" id="XP_064712067.1">
    <property type="nucleotide sequence ID" value="XM_064844207.1"/>
</dbReference>
<keyword evidence="6" id="KW-1185">Reference proteome</keyword>
<dbReference type="InterPro" id="IPR046347">
    <property type="entry name" value="bZIP_sf"/>
</dbReference>
<evidence type="ECO:0000256" key="3">
    <source>
        <dbReference type="SAM" id="MobiDB-lite"/>
    </source>
</evidence>
<accession>A0AAV9NUZ6</accession>
<feature type="domain" description="BZIP" evidence="4">
    <location>
        <begin position="66"/>
        <end position="129"/>
    </location>
</feature>
<evidence type="ECO:0000256" key="2">
    <source>
        <dbReference type="ARBA" id="ARBA00023242"/>
    </source>
</evidence>
<organism evidence="5 6">
    <name type="scientific">Exophiala bonariae</name>
    <dbReference type="NCBI Taxonomy" id="1690606"/>
    <lineage>
        <taxon>Eukaryota</taxon>
        <taxon>Fungi</taxon>
        <taxon>Dikarya</taxon>
        <taxon>Ascomycota</taxon>
        <taxon>Pezizomycotina</taxon>
        <taxon>Eurotiomycetes</taxon>
        <taxon>Chaetothyriomycetidae</taxon>
        <taxon>Chaetothyriales</taxon>
        <taxon>Herpotrichiellaceae</taxon>
        <taxon>Exophiala</taxon>
    </lineage>
</organism>
<name>A0AAV9NUZ6_9EURO</name>
<dbReference type="InterPro" id="IPR050936">
    <property type="entry name" value="AP-1-like"/>
</dbReference>
<dbReference type="Proteomes" id="UP001358417">
    <property type="component" value="Unassembled WGS sequence"/>
</dbReference>
<dbReference type="Gene3D" id="1.20.5.170">
    <property type="match status" value="1"/>
</dbReference>
<proteinExistence type="predicted"/>
<evidence type="ECO:0000313" key="5">
    <source>
        <dbReference type="EMBL" id="KAK5064743.1"/>
    </source>
</evidence>
<dbReference type="PANTHER" id="PTHR40621:SF6">
    <property type="entry name" value="AP-1-LIKE TRANSCRIPTION FACTOR YAP1-RELATED"/>
    <property type="match status" value="1"/>
</dbReference>
<gene>
    <name evidence="5" type="ORF">LTR84_000577</name>
</gene>
<sequence length="214" mass="24563">MNDDRTPKNLNQTVQYANTNTGAFQETQQSWEPLDMNNIVDFDHQLQLPELDSSYHSIDEDKEGSQNTKLRRRAQNRASQRAFRERKDRHLKGLEYQLEHLNEKHQDLMQSYMKQSENVMKLNSRLAELRGQVKALKARPAHSSSSERQSTTDGSRNSQSLGSFDAFSFSSPQDFASLDEREISLWSDLTTASKPGEILDENGLPAFEDLLNLK</sequence>
<dbReference type="SUPFAM" id="SSF57959">
    <property type="entry name" value="Leucine zipper domain"/>
    <property type="match status" value="1"/>
</dbReference>
<protein>
    <recommendedName>
        <fullName evidence="4">BZIP domain-containing protein</fullName>
    </recommendedName>
</protein>
<dbReference type="EMBL" id="JAVRRD010000001">
    <property type="protein sequence ID" value="KAK5064743.1"/>
    <property type="molecule type" value="Genomic_DNA"/>
</dbReference>
<dbReference type="GeneID" id="89968799"/>